<gene>
    <name evidence="1" type="ORF">BX592_10598</name>
</gene>
<accession>A0A4R8LWC7</accession>
<dbReference type="CDD" id="cd07177">
    <property type="entry name" value="terB_like"/>
    <property type="match status" value="1"/>
</dbReference>
<dbReference type="EMBL" id="SORE01000005">
    <property type="protein sequence ID" value="TDY52214.1"/>
    <property type="molecule type" value="Genomic_DNA"/>
</dbReference>
<comment type="caution">
    <text evidence="1">The sequence shown here is derived from an EMBL/GenBank/DDBJ whole genome shotgun (WGS) entry which is preliminary data.</text>
</comment>
<evidence type="ECO:0000313" key="2">
    <source>
        <dbReference type="Proteomes" id="UP000295509"/>
    </source>
</evidence>
<dbReference type="AlphaFoldDB" id="A0A4R8LWC7"/>
<proteinExistence type="predicted"/>
<evidence type="ECO:0000313" key="1">
    <source>
        <dbReference type="EMBL" id="TDY52214.1"/>
    </source>
</evidence>
<name>A0A4R8LWC7_9BURK</name>
<reference evidence="1 2" key="1">
    <citation type="submission" date="2019-03" db="EMBL/GenBank/DDBJ databases">
        <title>Genomic Encyclopedia of Type Strains, Phase III (KMG-III): the genomes of soil and plant-associated and newly described type strains.</title>
        <authorList>
            <person name="Whitman W."/>
        </authorList>
    </citation>
    <scope>NUCLEOTIDE SEQUENCE [LARGE SCALE GENOMIC DNA]</scope>
    <source>
        <strain evidence="1 2">LMG 29544</strain>
    </source>
</reference>
<organism evidence="1 2">
    <name type="scientific">Paraburkholderia rhizosphaerae</name>
    <dbReference type="NCBI Taxonomy" id="480658"/>
    <lineage>
        <taxon>Bacteria</taxon>
        <taxon>Pseudomonadati</taxon>
        <taxon>Pseudomonadota</taxon>
        <taxon>Betaproteobacteria</taxon>
        <taxon>Burkholderiales</taxon>
        <taxon>Burkholderiaceae</taxon>
        <taxon>Paraburkholderia</taxon>
    </lineage>
</organism>
<dbReference type="SUPFAM" id="SSF158682">
    <property type="entry name" value="TerB-like"/>
    <property type="match status" value="1"/>
</dbReference>
<dbReference type="InterPro" id="IPR029024">
    <property type="entry name" value="TerB-like"/>
</dbReference>
<dbReference type="OrthoDB" id="8526975at2"/>
<protein>
    <recommendedName>
        <fullName evidence="3">Tellurite resistance protein TerB</fullName>
    </recommendedName>
</protein>
<sequence length="145" mass="16598">MRHYRSDSPETAARIIAACLLCDGHVGFEELQALDRCGIEQRLHINRGQLLGIMRELCEELMSTPCLNWNDSCRPDPEMVLHLAQDVRDLRLREEIIALCEAGAYPDGHRSENCIVFIQMLRDAWKEPSGYELARSRDALESARM</sequence>
<keyword evidence="2" id="KW-1185">Reference proteome</keyword>
<evidence type="ECO:0008006" key="3">
    <source>
        <dbReference type="Google" id="ProtNLM"/>
    </source>
</evidence>
<dbReference type="Proteomes" id="UP000295509">
    <property type="component" value="Unassembled WGS sequence"/>
</dbReference>
<dbReference type="RefSeq" id="WP_134191152.1">
    <property type="nucleotide sequence ID" value="NZ_JBHLUW010000027.1"/>
</dbReference>